<feature type="domain" description="Mechanosensitive ion channel MscS C-terminal" evidence="9">
    <location>
        <begin position="593"/>
        <end position="680"/>
    </location>
</feature>
<evidence type="ECO:0000256" key="2">
    <source>
        <dbReference type="ARBA" id="ARBA00008017"/>
    </source>
</evidence>
<evidence type="ECO:0000256" key="3">
    <source>
        <dbReference type="ARBA" id="ARBA00022475"/>
    </source>
</evidence>
<evidence type="ECO:0000259" key="9">
    <source>
        <dbReference type="Pfam" id="PF21082"/>
    </source>
</evidence>
<dbReference type="InterPro" id="IPR011066">
    <property type="entry name" value="MscS_channel_C_sf"/>
</dbReference>
<dbReference type="Pfam" id="PF21088">
    <property type="entry name" value="MS_channel_1st"/>
    <property type="match status" value="1"/>
</dbReference>
<dbReference type="SUPFAM" id="SSF50182">
    <property type="entry name" value="Sm-like ribonucleoproteins"/>
    <property type="match status" value="1"/>
</dbReference>
<keyword evidence="4 7" id="KW-0812">Transmembrane</keyword>
<feature type="transmembrane region" description="Helical" evidence="7">
    <location>
        <begin position="189"/>
        <end position="213"/>
    </location>
</feature>
<feature type="transmembrane region" description="Helical" evidence="7">
    <location>
        <begin position="389"/>
        <end position="411"/>
    </location>
</feature>
<dbReference type="InterPro" id="IPR049142">
    <property type="entry name" value="MS_channel_1st"/>
</dbReference>
<dbReference type="InterPro" id="IPR045276">
    <property type="entry name" value="YbiO_bact"/>
</dbReference>
<organism evidence="11 12">
    <name type="scientific">Benzoatithermus flavus</name>
    <dbReference type="NCBI Taxonomy" id="3108223"/>
    <lineage>
        <taxon>Bacteria</taxon>
        <taxon>Pseudomonadati</taxon>
        <taxon>Pseudomonadota</taxon>
        <taxon>Alphaproteobacteria</taxon>
        <taxon>Geminicoccales</taxon>
        <taxon>Geminicoccaceae</taxon>
        <taxon>Benzoatithermus</taxon>
    </lineage>
</organism>
<feature type="transmembrane region" description="Helical" evidence="7">
    <location>
        <begin position="156"/>
        <end position="177"/>
    </location>
</feature>
<keyword evidence="12" id="KW-1185">Reference proteome</keyword>
<evidence type="ECO:0000256" key="6">
    <source>
        <dbReference type="ARBA" id="ARBA00023136"/>
    </source>
</evidence>
<feature type="domain" description="Mechanosensitive ion channel MscS" evidence="8">
    <location>
        <begin position="523"/>
        <end position="586"/>
    </location>
</feature>
<protein>
    <submittedName>
        <fullName evidence="11">Mechanosensitive ion channel domain-containing protein</fullName>
    </submittedName>
</protein>
<dbReference type="InterPro" id="IPR023408">
    <property type="entry name" value="MscS_beta-dom_sf"/>
</dbReference>
<keyword evidence="6 7" id="KW-0472">Membrane</keyword>
<proteinExistence type="inferred from homology"/>
<evidence type="ECO:0000256" key="5">
    <source>
        <dbReference type="ARBA" id="ARBA00022989"/>
    </source>
</evidence>
<feature type="transmembrane region" description="Helical" evidence="7">
    <location>
        <begin position="345"/>
        <end position="368"/>
    </location>
</feature>
<dbReference type="InterPro" id="IPR011014">
    <property type="entry name" value="MscS_channel_TM-2"/>
</dbReference>
<evidence type="ECO:0000259" key="8">
    <source>
        <dbReference type="Pfam" id="PF00924"/>
    </source>
</evidence>
<dbReference type="PANTHER" id="PTHR30460">
    <property type="entry name" value="MODERATE CONDUCTANCE MECHANOSENSITIVE CHANNEL YBIO"/>
    <property type="match status" value="1"/>
</dbReference>
<dbReference type="RefSeq" id="WP_418159471.1">
    <property type="nucleotide sequence ID" value="NZ_JBBLZC010000009.1"/>
</dbReference>
<dbReference type="Gene3D" id="2.30.30.60">
    <property type="match status" value="1"/>
</dbReference>
<feature type="transmembrane region" description="Helical" evidence="7">
    <location>
        <begin position="477"/>
        <end position="496"/>
    </location>
</feature>
<reference evidence="11 12" key="1">
    <citation type="submission" date="2024-01" db="EMBL/GenBank/DDBJ databases">
        <title>Multi-omics insights into the function and evolution of sodium benzoate biodegradation pathways in Benzoatithermus flavus gen. nov., sp. nov. from hot spring.</title>
        <authorList>
            <person name="Hu C.-J."/>
            <person name="Li W.-J."/>
        </authorList>
    </citation>
    <scope>NUCLEOTIDE SEQUENCE [LARGE SCALE GENOMIC DNA]</scope>
    <source>
        <strain evidence="11 12">SYSU G07066</strain>
    </source>
</reference>
<sequence>MLPKPPSAAAPAPPAPADIEALIAVLQDPAARDRLVAQLRALSAAAPAEKGEDAIGDALASVNQAIEQRVDVVSSALVDLVTSVRQIPILVRWTWLQLSEPISRELWWSITLQAGTAVLAGFAASLVVRRLLRGWRDRLGALPLAARSATKVKASLACLAVDLAALLTFLVVTYLALAYGDVSLLARRVAGDVLIAIACARSLTALGRALLAAKDARRRLLPLADAAARRAERWVSLLTGLSFYGYFGLRVARTLGLPWTVHGFLLHVLLFTLVVLVITLIYRLRTHVAGTIERWGRSSTSVFARFLPWQMLAAAGHHLLAVWVALVFVVWAVGVQDGAMLLTRGLAVTVAAILAVRAFNLWLDWTILPPRPEAVEEGEEIETRPAAQMALVTLLRSGVGLVALALVLQAWGIDVAGWLQTQAGRAVLGSIGRIGIIVAVVAVAAKSVQVVAARYIEATDAEGNLIYSNRTRTLVSMARNLAVTLLFAVGIVEVLAELGVNTNALLAGAGVVGLAIGFGSQKLVQDLITGLFILVGDTVRVGDVVDLGGKAGVIEAISMRTITLRDYNGNVHTIPYSSIDVVTNMTKDFSFAVFDVGVAYKEDTDQVVEVLREIDSQLRREWPYRRLILEPIEIAGVDAFRESAVIVKARSKVRAGEQWKVAREFNRRLKKRFDELGIEIPFPHRTVYFGGSRSDRIPPEPIEALRNELLARRASAEG</sequence>
<gene>
    <name evidence="11" type="ORF">U1T56_10695</name>
</gene>
<evidence type="ECO:0000313" key="12">
    <source>
        <dbReference type="Proteomes" id="UP001375743"/>
    </source>
</evidence>
<evidence type="ECO:0000259" key="10">
    <source>
        <dbReference type="Pfam" id="PF21088"/>
    </source>
</evidence>
<feature type="transmembrane region" description="Helical" evidence="7">
    <location>
        <begin position="306"/>
        <end position="333"/>
    </location>
</feature>
<feature type="domain" description="Mechanosensitive ion channel transmembrane helices 2/3" evidence="10">
    <location>
        <begin position="485"/>
        <end position="521"/>
    </location>
</feature>
<dbReference type="SUPFAM" id="SSF82861">
    <property type="entry name" value="Mechanosensitive channel protein MscS (YggB), transmembrane region"/>
    <property type="match status" value="1"/>
</dbReference>
<dbReference type="InterPro" id="IPR049278">
    <property type="entry name" value="MS_channel_C"/>
</dbReference>
<dbReference type="EMBL" id="JBBLZC010000009">
    <property type="protein sequence ID" value="MEK0083621.1"/>
    <property type="molecule type" value="Genomic_DNA"/>
</dbReference>
<dbReference type="SUPFAM" id="SSF82689">
    <property type="entry name" value="Mechanosensitive channel protein MscS (YggB), C-terminal domain"/>
    <property type="match status" value="1"/>
</dbReference>
<dbReference type="InterPro" id="IPR010920">
    <property type="entry name" value="LSM_dom_sf"/>
</dbReference>
<comment type="caution">
    <text evidence="11">The sequence shown here is derived from an EMBL/GenBank/DDBJ whole genome shotgun (WGS) entry which is preliminary data.</text>
</comment>
<evidence type="ECO:0000256" key="4">
    <source>
        <dbReference type="ARBA" id="ARBA00022692"/>
    </source>
</evidence>
<feature type="transmembrane region" description="Helical" evidence="7">
    <location>
        <begin position="431"/>
        <end position="456"/>
    </location>
</feature>
<dbReference type="Pfam" id="PF21082">
    <property type="entry name" value="MS_channel_3rd"/>
    <property type="match status" value="1"/>
</dbReference>
<dbReference type="Pfam" id="PF00924">
    <property type="entry name" value="MS_channel_2nd"/>
    <property type="match status" value="1"/>
</dbReference>
<keyword evidence="3" id="KW-1003">Cell membrane</keyword>
<dbReference type="PANTHER" id="PTHR30460:SF0">
    <property type="entry name" value="MODERATE CONDUCTANCE MECHANOSENSITIVE CHANNEL YBIO"/>
    <property type="match status" value="1"/>
</dbReference>
<comment type="similarity">
    <text evidence="2">Belongs to the MscS (TC 1.A.23) family.</text>
</comment>
<feature type="transmembrane region" description="Helical" evidence="7">
    <location>
        <begin position="234"/>
        <end position="252"/>
    </location>
</feature>
<feature type="transmembrane region" description="Helical" evidence="7">
    <location>
        <begin position="264"/>
        <end position="285"/>
    </location>
</feature>
<accession>A0ABU8XRD9</accession>
<evidence type="ECO:0000313" key="11">
    <source>
        <dbReference type="EMBL" id="MEK0083621.1"/>
    </source>
</evidence>
<dbReference type="Proteomes" id="UP001375743">
    <property type="component" value="Unassembled WGS sequence"/>
</dbReference>
<keyword evidence="5 7" id="KW-1133">Transmembrane helix</keyword>
<name>A0ABU8XRD9_9PROT</name>
<dbReference type="Gene3D" id="3.30.70.100">
    <property type="match status" value="1"/>
</dbReference>
<evidence type="ECO:0000256" key="7">
    <source>
        <dbReference type="SAM" id="Phobius"/>
    </source>
</evidence>
<dbReference type="Gene3D" id="1.10.287.1260">
    <property type="match status" value="1"/>
</dbReference>
<dbReference type="InterPro" id="IPR006685">
    <property type="entry name" value="MscS_channel_2nd"/>
</dbReference>
<feature type="transmembrane region" description="Helical" evidence="7">
    <location>
        <begin position="106"/>
        <end position="128"/>
    </location>
</feature>
<evidence type="ECO:0000256" key="1">
    <source>
        <dbReference type="ARBA" id="ARBA00004651"/>
    </source>
</evidence>
<comment type="subcellular location">
    <subcellularLocation>
        <location evidence="1">Cell membrane</location>
        <topology evidence="1">Multi-pass membrane protein</topology>
    </subcellularLocation>
</comment>